<dbReference type="AlphaFoldDB" id="A0A7W8EZK1"/>
<protein>
    <submittedName>
        <fullName evidence="2">Uncharacterized protein</fullName>
    </submittedName>
</protein>
<feature type="region of interest" description="Disordered" evidence="1">
    <location>
        <begin position="209"/>
        <end position="234"/>
    </location>
</feature>
<comment type="caution">
    <text evidence="2">The sequence shown here is derived from an EMBL/GenBank/DDBJ whole genome shotgun (WGS) entry which is preliminary data.</text>
</comment>
<name>A0A7W8EZK1_STRST</name>
<evidence type="ECO:0000313" key="2">
    <source>
        <dbReference type="EMBL" id="MBB5108850.1"/>
    </source>
</evidence>
<gene>
    <name evidence="2" type="ORF">FHS40_007976</name>
</gene>
<evidence type="ECO:0000256" key="1">
    <source>
        <dbReference type="SAM" id="MobiDB-lite"/>
    </source>
</evidence>
<reference evidence="2 3" key="1">
    <citation type="submission" date="2020-08" db="EMBL/GenBank/DDBJ databases">
        <title>Genomic Encyclopedia of Type Strains, Phase III (KMG-III): the genomes of soil and plant-associated and newly described type strains.</title>
        <authorList>
            <person name="Whitman W."/>
        </authorList>
    </citation>
    <scope>NUCLEOTIDE SEQUENCE [LARGE SCALE GENOMIC DNA]</scope>
    <source>
        <strain evidence="2 3">CECT 3146</strain>
    </source>
</reference>
<feature type="region of interest" description="Disordered" evidence="1">
    <location>
        <begin position="41"/>
        <end position="60"/>
    </location>
</feature>
<dbReference type="Proteomes" id="UP000549009">
    <property type="component" value="Unassembled WGS sequence"/>
</dbReference>
<evidence type="ECO:0000313" key="3">
    <source>
        <dbReference type="Proteomes" id="UP000549009"/>
    </source>
</evidence>
<proteinExistence type="predicted"/>
<sequence>MGPMLQSAPLPVSVSAPKQVIGSGSGASLDHGCVRPGLDGAHLPRCRRGRSPPPTSRGEATARDCAAWEFWRAGLLRARVAGGAGLVPHRYRRPPVRRFANQGVGRHAFVCFGLRRRRLRAAGSARRGVVAVTLCAEVAIRSTPAFDRHSAGACGGSWSSLWLAEPRSAGLHRTEEQYPSSRPNSLSTGVQLCPAGNHRFAAQHLPAPPAQTAGACPAGNGRAARQPGHVRRDNSTGRAQVLLAPNHVDCRSYALKRSSQDMSFETWTRDTDQHQTEFIIGLS</sequence>
<dbReference type="EMBL" id="JACHJD010000021">
    <property type="protein sequence ID" value="MBB5108850.1"/>
    <property type="molecule type" value="Genomic_DNA"/>
</dbReference>
<accession>A0A7W8EZK1</accession>
<keyword evidence="3" id="KW-1185">Reference proteome</keyword>
<organism evidence="2 3">
    <name type="scientific">Streptomyces spectabilis</name>
    <dbReference type="NCBI Taxonomy" id="68270"/>
    <lineage>
        <taxon>Bacteria</taxon>
        <taxon>Bacillati</taxon>
        <taxon>Actinomycetota</taxon>
        <taxon>Actinomycetes</taxon>
        <taxon>Kitasatosporales</taxon>
        <taxon>Streptomycetaceae</taxon>
        <taxon>Streptomyces</taxon>
    </lineage>
</organism>